<dbReference type="Proteomes" id="UP000248790">
    <property type="component" value="Unassembled WGS sequence"/>
</dbReference>
<organism evidence="2 3">
    <name type="scientific">Larkinella arboricola</name>
    <dbReference type="NCBI Taxonomy" id="643671"/>
    <lineage>
        <taxon>Bacteria</taxon>
        <taxon>Pseudomonadati</taxon>
        <taxon>Bacteroidota</taxon>
        <taxon>Cytophagia</taxon>
        <taxon>Cytophagales</taxon>
        <taxon>Spirosomataceae</taxon>
        <taxon>Larkinella</taxon>
    </lineage>
</organism>
<evidence type="ECO:0000313" key="3">
    <source>
        <dbReference type="Proteomes" id="UP000248790"/>
    </source>
</evidence>
<dbReference type="InterPro" id="IPR047650">
    <property type="entry name" value="Transpos_IS110"/>
</dbReference>
<dbReference type="AlphaFoldDB" id="A0A327WJX1"/>
<protein>
    <submittedName>
        <fullName evidence="2">Transposase IS116/IS110/IS902 family protein</fullName>
    </submittedName>
</protein>
<evidence type="ECO:0000259" key="1">
    <source>
        <dbReference type="Pfam" id="PF02371"/>
    </source>
</evidence>
<sequence>MGLEQLLPLWQPLSKSIYSLRLLTRQHQRLQELKTQCLNQKHALEHSPIKDLLITKQLEKLSGIYDQQMQALLQAINELIQKDTLLQCRVEKLVAIKGLGLLSIATLIAETNGFEGFDNQRQLVSYAGYDVVENQSGKRVGKTRISKKGNSHIRRILHLPAFNAVRYGEPACQSLFERVYGRSGIKMKGYVAVQKKLLLLVYTLWKSEAAYDPMYSTQQQNVSKKVVPTSRTTQDEGTVALFSHG</sequence>
<dbReference type="InterPro" id="IPR003346">
    <property type="entry name" value="Transposase_20"/>
</dbReference>
<dbReference type="GO" id="GO:0003677">
    <property type="term" value="F:DNA binding"/>
    <property type="evidence" value="ECO:0007669"/>
    <property type="project" value="InterPro"/>
</dbReference>
<evidence type="ECO:0000313" key="2">
    <source>
        <dbReference type="EMBL" id="RAJ90817.1"/>
    </source>
</evidence>
<keyword evidence="3" id="KW-1185">Reference proteome</keyword>
<accession>A0A327WJX1</accession>
<dbReference type="PANTHER" id="PTHR33055">
    <property type="entry name" value="TRANSPOSASE FOR INSERTION SEQUENCE ELEMENT IS1111A"/>
    <property type="match status" value="1"/>
</dbReference>
<gene>
    <name evidence="2" type="ORF">LX87_05446</name>
</gene>
<dbReference type="PANTHER" id="PTHR33055:SF3">
    <property type="entry name" value="PUTATIVE TRANSPOSASE FOR IS117-RELATED"/>
    <property type="match status" value="1"/>
</dbReference>
<dbReference type="GO" id="GO:0006313">
    <property type="term" value="P:DNA transposition"/>
    <property type="evidence" value="ECO:0007669"/>
    <property type="project" value="InterPro"/>
</dbReference>
<reference evidence="2 3" key="1">
    <citation type="submission" date="2018-06" db="EMBL/GenBank/DDBJ databases">
        <title>Genomic Encyclopedia of Archaeal and Bacterial Type Strains, Phase II (KMG-II): from individual species to whole genera.</title>
        <authorList>
            <person name="Goeker M."/>
        </authorList>
    </citation>
    <scope>NUCLEOTIDE SEQUENCE [LARGE SCALE GENOMIC DNA]</scope>
    <source>
        <strain evidence="2 3">DSM 21851</strain>
    </source>
</reference>
<dbReference type="EMBL" id="QLMC01000012">
    <property type="protein sequence ID" value="RAJ90817.1"/>
    <property type="molecule type" value="Genomic_DNA"/>
</dbReference>
<name>A0A327WJX1_LARAB</name>
<dbReference type="GO" id="GO:0004803">
    <property type="term" value="F:transposase activity"/>
    <property type="evidence" value="ECO:0007669"/>
    <property type="project" value="InterPro"/>
</dbReference>
<proteinExistence type="predicted"/>
<comment type="caution">
    <text evidence="2">The sequence shown here is derived from an EMBL/GenBank/DDBJ whole genome shotgun (WGS) entry which is preliminary data.</text>
</comment>
<dbReference type="Pfam" id="PF02371">
    <property type="entry name" value="Transposase_20"/>
    <property type="match status" value="1"/>
</dbReference>
<feature type="domain" description="Transposase IS116/IS110/IS902 C-terminal" evidence="1">
    <location>
        <begin position="92"/>
        <end position="172"/>
    </location>
</feature>